<accession>A0A5C6C3R2</accession>
<dbReference type="SUPFAM" id="SSF55874">
    <property type="entry name" value="ATPase domain of HSP90 chaperone/DNA topoisomerase II/histidine kinase"/>
    <property type="match status" value="1"/>
</dbReference>
<keyword evidence="10" id="KW-1185">Reference proteome</keyword>
<comment type="caution">
    <text evidence="9">The sequence shown here is derived from an EMBL/GenBank/DDBJ whole genome shotgun (WGS) entry which is preliminary data.</text>
</comment>
<dbReference type="SMART" id="SM00388">
    <property type="entry name" value="HisKA"/>
    <property type="match status" value="1"/>
</dbReference>
<dbReference type="CDD" id="cd00075">
    <property type="entry name" value="HATPase"/>
    <property type="match status" value="1"/>
</dbReference>
<dbReference type="GO" id="GO:0000155">
    <property type="term" value="F:phosphorelay sensor kinase activity"/>
    <property type="evidence" value="ECO:0007669"/>
    <property type="project" value="InterPro"/>
</dbReference>
<dbReference type="AlphaFoldDB" id="A0A5C6C3R2"/>
<dbReference type="InterPro" id="IPR036097">
    <property type="entry name" value="HisK_dim/P_sf"/>
</dbReference>
<dbReference type="CDD" id="cd00082">
    <property type="entry name" value="HisKA"/>
    <property type="match status" value="1"/>
</dbReference>
<dbReference type="RefSeq" id="WP_146405250.1">
    <property type="nucleotide sequence ID" value="NZ_SJPU01000001.1"/>
</dbReference>
<evidence type="ECO:0000256" key="7">
    <source>
        <dbReference type="SAM" id="Phobius"/>
    </source>
</evidence>
<dbReference type="FunFam" id="3.30.565.10:FF:000006">
    <property type="entry name" value="Sensor histidine kinase WalK"/>
    <property type="match status" value="1"/>
</dbReference>
<dbReference type="OrthoDB" id="9809766at2"/>
<dbReference type="SUPFAM" id="SSF47384">
    <property type="entry name" value="Homodimeric domain of signal transducing histidine kinase"/>
    <property type="match status" value="1"/>
</dbReference>
<feature type="transmembrane region" description="Helical" evidence="7">
    <location>
        <begin position="398"/>
        <end position="419"/>
    </location>
</feature>
<keyword evidence="7" id="KW-1133">Transmembrane helix</keyword>
<dbReference type="InterPro" id="IPR050736">
    <property type="entry name" value="Sensor_HK_Regulatory"/>
</dbReference>
<dbReference type="Gene3D" id="1.10.287.130">
    <property type="match status" value="1"/>
</dbReference>
<keyword evidence="3" id="KW-0597">Phosphoprotein</keyword>
<dbReference type="EMBL" id="SJPU01000001">
    <property type="protein sequence ID" value="TWU18156.1"/>
    <property type="molecule type" value="Genomic_DNA"/>
</dbReference>
<dbReference type="PANTHER" id="PTHR43711">
    <property type="entry name" value="TWO-COMPONENT HISTIDINE KINASE"/>
    <property type="match status" value="1"/>
</dbReference>
<keyword evidence="7" id="KW-0812">Transmembrane</keyword>
<protein>
    <recommendedName>
        <fullName evidence="2">histidine kinase</fullName>
        <ecNumber evidence="2">2.7.13.3</ecNumber>
    </recommendedName>
</protein>
<dbReference type="Pfam" id="PF00512">
    <property type="entry name" value="HisKA"/>
    <property type="match status" value="1"/>
</dbReference>
<dbReference type="InterPro" id="IPR003661">
    <property type="entry name" value="HisK_dim/P_dom"/>
</dbReference>
<reference evidence="9 10" key="1">
    <citation type="journal article" date="2020" name="Antonie Van Leeuwenhoek">
        <title>Rhodopirellula heiligendammensis sp. nov., Rhodopirellula pilleata sp. nov., and Rhodopirellula solitaria sp. nov. isolated from natural or artificial marine surfaces in Northern Germany and California, USA, and emended description of the genus Rhodopirellula.</title>
        <authorList>
            <person name="Kallscheuer N."/>
            <person name="Wiegand S."/>
            <person name="Jogler M."/>
            <person name="Boedeker C."/>
            <person name="Peeters S.H."/>
            <person name="Rast P."/>
            <person name="Heuer A."/>
            <person name="Jetten M.S.M."/>
            <person name="Rohde M."/>
            <person name="Jogler C."/>
        </authorList>
    </citation>
    <scope>NUCLEOTIDE SEQUENCE [LARGE SCALE GENOMIC DNA]</scope>
    <source>
        <strain evidence="9 10">Poly21</strain>
    </source>
</reference>
<dbReference type="PROSITE" id="PS50109">
    <property type="entry name" value="HIS_KIN"/>
    <property type="match status" value="1"/>
</dbReference>
<evidence type="ECO:0000256" key="2">
    <source>
        <dbReference type="ARBA" id="ARBA00012438"/>
    </source>
</evidence>
<evidence type="ECO:0000256" key="5">
    <source>
        <dbReference type="ARBA" id="ARBA00022777"/>
    </source>
</evidence>
<comment type="catalytic activity">
    <reaction evidence="1">
        <text>ATP + protein L-histidine = ADP + protein N-phospho-L-histidine.</text>
        <dbReference type="EC" id="2.7.13.3"/>
    </reaction>
</comment>
<dbReference type="InterPro" id="IPR003594">
    <property type="entry name" value="HATPase_dom"/>
</dbReference>
<gene>
    <name evidence="9" type="primary">phoR_1</name>
    <name evidence="9" type="ORF">Poly21_03110</name>
</gene>
<evidence type="ECO:0000256" key="1">
    <source>
        <dbReference type="ARBA" id="ARBA00000085"/>
    </source>
</evidence>
<sequence length="692" mass="76105">MKKLASASPWISTVALCGVVLLPIVAAIGFVAVAITNQQLATQQLLGEAYRSHLANMQGQVERQLNGIRLRTKEILDLSGGAERFAAATAIDGVDSAVCRGIDRADRYPGTIDTHDNDRAELLAFRKDPDWKAATAHEDVGDCDLAASAFHAISEAAQNPTQHITAIQSEVRCRLRNGDRAAVHRILEDFFDHQVSRESHGGYYESLLANLELLACESIFDGMQRETTLKRLADRIVRYDSNSLSSDQRLFLMRQLEILAPGTIDQKQIRAEELAALYLVHSHGRLETSAFDSTSETPARSSVQPTGIDDLWRWEIQSSGIELLMTTQSLTRLIDDAIAAVELPRDVVVSVQHRSRRPHQQSVTNYEVAASSLLPGWQLSLRLRDANSFSKVARRRNLVMIGVCGLVVALTVVGGSLVVRNFHNRVKLTRLKNDLLGTVSHELRTPLSSIRLLVDTLIGGSLSDGAKLDPQRTWEYLHLIRNENERLSRLIENFLTFSRYEATVQSENFTLVPVERLICAAVDVCRPRIESKPLSLTVQIAPGVPAICGDEGGLITVLINLIDNAIKYSGDSSQAILVCAVARDNGVSVSVSDHGIGISRIDQRKLFDRFYQVDQTLHRSDRGCGLGLSIVRTIVDHHGGRVCLESELGKGTTFTVWFPAEQTAGCSPEPSVTSESDECQTAADSLSEIIRP</sequence>
<keyword evidence="7" id="KW-0472">Membrane</keyword>
<evidence type="ECO:0000259" key="8">
    <source>
        <dbReference type="PROSITE" id="PS50109"/>
    </source>
</evidence>
<name>A0A5C6C3R2_9BACT</name>
<dbReference type="InterPro" id="IPR005467">
    <property type="entry name" value="His_kinase_dom"/>
</dbReference>
<proteinExistence type="predicted"/>
<feature type="domain" description="Histidine kinase" evidence="8">
    <location>
        <begin position="438"/>
        <end position="662"/>
    </location>
</feature>
<dbReference type="InterPro" id="IPR036890">
    <property type="entry name" value="HATPase_C_sf"/>
</dbReference>
<evidence type="ECO:0000256" key="6">
    <source>
        <dbReference type="ARBA" id="ARBA00023012"/>
    </source>
</evidence>
<dbReference type="SMART" id="SM00387">
    <property type="entry name" value="HATPase_c"/>
    <property type="match status" value="1"/>
</dbReference>
<dbReference type="PANTHER" id="PTHR43711:SF31">
    <property type="entry name" value="HISTIDINE KINASE"/>
    <property type="match status" value="1"/>
</dbReference>
<evidence type="ECO:0000256" key="3">
    <source>
        <dbReference type="ARBA" id="ARBA00022553"/>
    </source>
</evidence>
<evidence type="ECO:0000313" key="10">
    <source>
        <dbReference type="Proteomes" id="UP000319908"/>
    </source>
</evidence>
<dbReference type="PRINTS" id="PR00344">
    <property type="entry name" value="BCTRLSENSOR"/>
</dbReference>
<dbReference type="Proteomes" id="UP000319908">
    <property type="component" value="Unassembled WGS sequence"/>
</dbReference>
<dbReference type="EC" id="2.7.13.3" evidence="2"/>
<evidence type="ECO:0000313" key="9">
    <source>
        <dbReference type="EMBL" id="TWU18156.1"/>
    </source>
</evidence>
<dbReference type="InterPro" id="IPR004358">
    <property type="entry name" value="Sig_transdc_His_kin-like_C"/>
</dbReference>
<keyword evidence="4 9" id="KW-0808">Transferase</keyword>
<evidence type="ECO:0000256" key="4">
    <source>
        <dbReference type="ARBA" id="ARBA00022679"/>
    </source>
</evidence>
<dbReference type="Gene3D" id="3.30.565.10">
    <property type="entry name" value="Histidine kinase-like ATPase, C-terminal domain"/>
    <property type="match status" value="1"/>
</dbReference>
<keyword evidence="6" id="KW-0902">Two-component regulatory system</keyword>
<dbReference type="Pfam" id="PF02518">
    <property type="entry name" value="HATPase_c"/>
    <property type="match status" value="1"/>
</dbReference>
<keyword evidence="5" id="KW-0418">Kinase</keyword>
<organism evidence="9 10">
    <name type="scientific">Allorhodopirellula heiligendammensis</name>
    <dbReference type="NCBI Taxonomy" id="2714739"/>
    <lineage>
        <taxon>Bacteria</taxon>
        <taxon>Pseudomonadati</taxon>
        <taxon>Planctomycetota</taxon>
        <taxon>Planctomycetia</taxon>
        <taxon>Pirellulales</taxon>
        <taxon>Pirellulaceae</taxon>
        <taxon>Allorhodopirellula</taxon>
    </lineage>
</organism>